<dbReference type="EC" id="2.4.1.16" evidence="2"/>
<dbReference type="InterPro" id="IPR027417">
    <property type="entry name" value="P-loop_NTPase"/>
</dbReference>
<evidence type="ECO:0000256" key="6">
    <source>
        <dbReference type="ARBA" id="ARBA00022692"/>
    </source>
</evidence>
<keyword evidence="6 14" id="KW-0812">Transmembrane</keyword>
<dbReference type="PANTHER" id="PTHR22914:SF13">
    <property type="entry name" value="CHITIN SYNTHASE"/>
    <property type="match status" value="1"/>
</dbReference>
<evidence type="ECO:0000256" key="12">
    <source>
        <dbReference type="PROSITE-ProRule" id="PRU00782"/>
    </source>
</evidence>
<keyword evidence="12" id="KW-0547">Nucleotide-binding</keyword>
<evidence type="ECO:0000256" key="5">
    <source>
        <dbReference type="ARBA" id="ARBA00022679"/>
    </source>
</evidence>
<accession>A0ABR4NGD4</accession>
<dbReference type="Gene3D" id="3.90.550.10">
    <property type="entry name" value="Spore Coat Polysaccharide Biosynthesis Protein SpsA, Chain A"/>
    <property type="match status" value="1"/>
</dbReference>
<dbReference type="InterPro" id="IPR036961">
    <property type="entry name" value="Kinesin_motor_dom_sf"/>
</dbReference>
<dbReference type="Pfam" id="PF00063">
    <property type="entry name" value="Myosin_head"/>
    <property type="match status" value="1"/>
</dbReference>
<evidence type="ECO:0000256" key="8">
    <source>
        <dbReference type="ARBA" id="ARBA00023123"/>
    </source>
</evidence>
<evidence type="ECO:0000256" key="7">
    <source>
        <dbReference type="ARBA" id="ARBA00022989"/>
    </source>
</evidence>
<dbReference type="Gene3D" id="1.10.10.820">
    <property type="match status" value="1"/>
</dbReference>
<name>A0ABR4NGD4_9FUNG</name>
<evidence type="ECO:0000256" key="3">
    <source>
        <dbReference type="ARBA" id="ARBA00022475"/>
    </source>
</evidence>
<feature type="binding site" evidence="12">
    <location>
        <begin position="109"/>
        <end position="116"/>
    </location>
    <ligand>
        <name>ATP</name>
        <dbReference type="ChEBI" id="CHEBI:30616"/>
    </ligand>
</feature>
<reference evidence="17 18" key="1">
    <citation type="submission" date="2023-09" db="EMBL/GenBank/DDBJ databases">
        <title>Pangenome analysis of Batrachochytrium dendrobatidis and related Chytrids.</title>
        <authorList>
            <person name="Yacoub M.N."/>
            <person name="Stajich J.E."/>
            <person name="James T.Y."/>
        </authorList>
    </citation>
    <scope>NUCLEOTIDE SEQUENCE [LARGE SCALE GENOMIC DNA]</scope>
    <source>
        <strain evidence="17 18">JEL0888</strain>
    </source>
</reference>
<evidence type="ECO:0000256" key="13">
    <source>
        <dbReference type="SAM" id="MobiDB-lite"/>
    </source>
</evidence>
<feature type="region of interest" description="Disordered" evidence="13">
    <location>
        <begin position="736"/>
        <end position="764"/>
    </location>
</feature>
<evidence type="ECO:0000256" key="11">
    <source>
        <dbReference type="ARBA" id="ARBA00023180"/>
    </source>
</evidence>
<comment type="similarity">
    <text evidence="12">Belongs to the TRAFAC class myosin-kinesin ATPase superfamily. Myosin family.</text>
</comment>
<feature type="region of interest" description="Disordered" evidence="13">
    <location>
        <begin position="1676"/>
        <end position="1701"/>
    </location>
</feature>
<dbReference type="SUPFAM" id="SSF53448">
    <property type="entry name" value="Nucleotide-diphospho-sugar transferases"/>
    <property type="match status" value="1"/>
</dbReference>
<keyword evidence="4" id="KW-0328">Glycosyltransferase</keyword>
<dbReference type="InterPro" id="IPR014876">
    <property type="entry name" value="DEK_C"/>
</dbReference>
<dbReference type="Pfam" id="PF08766">
    <property type="entry name" value="DEK_C"/>
    <property type="match status" value="1"/>
</dbReference>
<dbReference type="Gene3D" id="1.20.58.530">
    <property type="match status" value="1"/>
</dbReference>
<keyword evidence="7 14" id="KW-1133">Transmembrane helix</keyword>
<feature type="transmembrane region" description="Helical" evidence="14">
    <location>
        <begin position="861"/>
        <end position="884"/>
    </location>
</feature>
<evidence type="ECO:0000259" key="15">
    <source>
        <dbReference type="PROSITE" id="PS51456"/>
    </source>
</evidence>
<dbReference type="Gene3D" id="3.40.850.10">
    <property type="entry name" value="Kinesin motor domain"/>
    <property type="match status" value="1"/>
</dbReference>
<comment type="subcellular location">
    <subcellularLocation>
        <location evidence="1">Cell membrane</location>
        <topology evidence="1">Multi-pass membrane protein</topology>
    </subcellularLocation>
</comment>
<gene>
    <name evidence="17" type="ORF">HK105_201912</name>
</gene>
<dbReference type="SMART" id="SM00242">
    <property type="entry name" value="MYSc"/>
    <property type="match status" value="1"/>
</dbReference>
<dbReference type="Pfam" id="PF03142">
    <property type="entry name" value="Chitin_synth_2"/>
    <property type="match status" value="1"/>
</dbReference>
<evidence type="ECO:0000256" key="1">
    <source>
        <dbReference type="ARBA" id="ARBA00004651"/>
    </source>
</evidence>
<feature type="transmembrane region" description="Helical" evidence="14">
    <location>
        <begin position="1547"/>
        <end position="1568"/>
    </location>
</feature>
<feature type="transmembrane region" description="Helical" evidence="14">
    <location>
        <begin position="896"/>
        <end position="920"/>
    </location>
</feature>
<dbReference type="InterPro" id="IPR029044">
    <property type="entry name" value="Nucleotide-diphossugar_trans"/>
</dbReference>
<dbReference type="PANTHER" id="PTHR22914">
    <property type="entry name" value="CHITIN SYNTHASE"/>
    <property type="match status" value="1"/>
</dbReference>
<evidence type="ECO:0000256" key="10">
    <source>
        <dbReference type="ARBA" id="ARBA00023175"/>
    </source>
</evidence>
<keyword evidence="11" id="KW-0325">Glycoprotein</keyword>
<dbReference type="PRINTS" id="PR00193">
    <property type="entry name" value="MYOSINHEAVY"/>
</dbReference>
<dbReference type="Proteomes" id="UP001527925">
    <property type="component" value="Unassembled WGS sequence"/>
</dbReference>
<dbReference type="EMBL" id="JADGIZ020000006">
    <property type="protein sequence ID" value="KAL2918511.1"/>
    <property type="molecule type" value="Genomic_DNA"/>
</dbReference>
<sequence>MVRPGRANIYAGALDAVHDVLDPVEDLRLQKDEVFTRIGARGLVAVRPARALPGSSDAASKDYAAAAKQLPASPNAKPAAHPPHVFGVAASAYQHMLRHKLDQAVVLHGESASGKSESLRMLLRSLCDISKTSKKKTKTQSAILKADPVLAAFGNATTPSNPNATCFVRYNEVQFDAAGRMVGIKLIESLLEKSRVSGPADGGHSFHIFYYLLEGASHEERVQWHLSDAAHFRFLNLSKMRTVGFAQGKGSAPLDDLRESLKTLGIGRRQQTQLWQLLAAILHLGNVTFSDPPKDGEPCGVRNFPQLQLVADMLGLPVLALQTVLTTRSRFVGSEVVSALLDAQGAARQRDSFASALYAVAFDWIVEQINQRLCMPEPDWSNFVSIVEAPGLAGTDTPDNGFYRLLANFANEQLLAHTMSELFDVPREAFVAQTIPFPEESPFSRDVVNILAAPRTGVIPLVDHATARKGTEDGVTAKIYECNLDSPAFVSSSSKKLSHAFGIRHFAGMVEYDVRGFAQQDADILQSDFVTLVRGNPEQPGTTNVFLRSIFSSKLIATRISARDGNTVVSANNKGRFPSLRRKKTGRLEDEDESLDASATLGHEFRSAFSSIIDAIAETQSWFIFHIKPFDGSSNGRTDMRAVERQVAGLHLAELASNPAMLYTSIQPHAEFIARYKSVVSLWEREPKAACESLYRYRNWTRFDAIIGTTSIFLGEVAWRSLEDKLRAKEIQEEMRKAGKSDMASSSYQLGGRSTPNISGTTTPVEDAQFPRHSVEEMFSDSFNNIGKSLSHDSGSNADDSDTGSHFESEFEYGDSPANVAHGKSRGTAGANDIELGNIQAAKKTPPPKEVKPMSRQRCCWLSITWATTFCFLPPCLSICGCMKTKDRQIAWREKVALCVIIFLMNAAMLFIIVGLGYVLCPRKAELSPGEVSGLFTQGPKAAVYMYGSYYYIPEIVTYHVSNYMDASSATVKYFESQVLGQDVSVMFPRDYANQWSAWCPNFVKPAGFSLRDPIPTGSKWYPHIASNKDYTGTLRSNRKGDVVWDYGTISTAISDQSRRFLTIYDRIYEVTPFYNTALNPSQINNFFLGSYFKNVSDLNSGKAGVDSTPLFEYLRRGDPTQHDSVMACLNGLFYIGKVDHRNDLKCVVPNYILLAASIILVAVVVFKFMAALQFGSRKEPEDGDKFVICMVPCYTEGETSLRRTIDSLSTMRYDDKHKLLFVICDGMIIGSGNDRPTPRIVLDILGVDPSVDPDVFAFQSLGEGNAQLNYGKIYSGLYEISGRVVPFIVVVKVGKPSERGKPGNRGKRDSQMVLMRFLSRVHFNQPMAPLELELFHQMKNVIGVDPSFYEFIFMVDADTQVMPDSLNHLVSHMTRDARISGACGETQIANERKSFTSMIQVYEYFISHHIAKAFESLFGSVTCLPGCFSIYRIRTSTKNVPVLIAPGIIKDYSENNVDTLHLKNLLHLGEDRYLTTLILKHFPHMKTSFTPDAKCQTYAPDRWSVLLSQRRRWINSTVHNLFELLQLSELCGFCCFSMRFIVFLDLLATFIQPASLLYIGYLIYAAATDTTVAFSTISLIMIAAAYVLQILIFLLRTEWQYIGWMIIYLLAIPLFTFYIPLYAFWHFDDFSWGNTRKVLDEGKEVEKPINEVEWFDPDSVPLMKWIDYEAQRKTGSSDKDETRSVTSYQSGYTYKSGPSPPYAESHYGAGSIAPSYAGSAFGGGSRYQPVPSIHAPAPSTAGGNMLSLPRSMVSIGTTQGLPLGGGAPRAPGLPTDDEILREIRHILATTDLMKVTKKSVSEQLSRYFGVDLSSEKEYIHRCIDGVLRGEL</sequence>
<feature type="region of interest" description="Actin-binding" evidence="12">
    <location>
        <begin position="609"/>
        <end position="631"/>
    </location>
</feature>
<feature type="transmembrane region" description="Helical" evidence="14">
    <location>
        <begin position="1574"/>
        <end position="1596"/>
    </location>
</feature>
<keyword evidence="12" id="KW-0067">ATP-binding</keyword>
<dbReference type="SUPFAM" id="SSF109715">
    <property type="entry name" value="DEK C-terminal domain"/>
    <property type="match status" value="1"/>
</dbReference>
<comment type="caution">
    <text evidence="17">The sequence shown here is derived from an EMBL/GenBank/DDBJ whole genome shotgun (WGS) entry which is preliminary data.</text>
</comment>
<keyword evidence="3" id="KW-1003">Cell membrane</keyword>
<keyword evidence="18" id="KW-1185">Reference proteome</keyword>
<evidence type="ECO:0000313" key="18">
    <source>
        <dbReference type="Proteomes" id="UP001527925"/>
    </source>
</evidence>
<evidence type="ECO:0000256" key="9">
    <source>
        <dbReference type="ARBA" id="ARBA00023136"/>
    </source>
</evidence>
<feature type="compositionally biased region" description="Polar residues" evidence="13">
    <location>
        <begin position="743"/>
        <end position="764"/>
    </location>
</feature>
<keyword evidence="9 14" id="KW-0472">Membrane</keyword>
<proteinExistence type="inferred from homology"/>
<evidence type="ECO:0000256" key="4">
    <source>
        <dbReference type="ARBA" id="ARBA00022676"/>
    </source>
</evidence>
<protein>
    <recommendedName>
        <fullName evidence="2">chitin synthase</fullName>
        <ecNumber evidence="2">2.4.1.16</ecNumber>
    </recommendedName>
</protein>
<keyword evidence="12" id="KW-0009">Actin-binding</keyword>
<feature type="region of interest" description="Disordered" evidence="13">
    <location>
        <begin position="790"/>
        <end position="810"/>
    </location>
</feature>
<feature type="transmembrane region" description="Helical" evidence="14">
    <location>
        <begin position="1152"/>
        <end position="1171"/>
    </location>
</feature>
<evidence type="ECO:0000256" key="2">
    <source>
        <dbReference type="ARBA" id="ARBA00012543"/>
    </source>
</evidence>
<dbReference type="CDD" id="cd04190">
    <property type="entry name" value="Chitin_synth_C"/>
    <property type="match status" value="1"/>
</dbReference>
<dbReference type="SUPFAM" id="SSF52540">
    <property type="entry name" value="P-loop containing nucleoside triphosphate hydrolases"/>
    <property type="match status" value="1"/>
</dbReference>
<feature type="domain" description="Myosin motor" evidence="15">
    <location>
        <begin position="43"/>
        <end position="727"/>
    </location>
</feature>
<feature type="transmembrane region" description="Helical" evidence="14">
    <location>
        <begin position="1603"/>
        <end position="1626"/>
    </location>
</feature>
<keyword evidence="10 12" id="KW-0505">Motor protein</keyword>
<dbReference type="Gene3D" id="1.10.10.60">
    <property type="entry name" value="Homeodomain-like"/>
    <property type="match status" value="1"/>
</dbReference>
<dbReference type="PROSITE" id="PS51998">
    <property type="entry name" value="DEK_C"/>
    <property type="match status" value="1"/>
</dbReference>
<evidence type="ECO:0000256" key="14">
    <source>
        <dbReference type="SAM" id="Phobius"/>
    </source>
</evidence>
<dbReference type="PROSITE" id="PS51456">
    <property type="entry name" value="MYOSIN_MOTOR"/>
    <property type="match status" value="1"/>
</dbReference>
<dbReference type="InterPro" id="IPR001609">
    <property type="entry name" value="Myosin_head_motor_dom-like"/>
</dbReference>
<organism evidence="17 18">
    <name type="scientific">Polyrhizophydium stewartii</name>
    <dbReference type="NCBI Taxonomy" id="2732419"/>
    <lineage>
        <taxon>Eukaryota</taxon>
        <taxon>Fungi</taxon>
        <taxon>Fungi incertae sedis</taxon>
        <taxon>Chytridiomycota</taxon>
        <taxon>Chytridiomycota incertae sedis</taxon>
        <taxon>Chytridiomycetes</taxon>
        <taxon>Rhizophydiales</taxon>
        <taxon>Rhizophydiales incertae sedis</taxon>
        <taxon>Polyrhizophydium</taxon>
    </lineage>
</organism>
<evidence type="ECO:0000259" key="16">
    <source>
        <dbReference type="PROSITE" id="PS51998"/>
    </source>
</evidence>
<feature type="compositionally biased region" description="Polar residues" evidence="13">
    <location>
        <begin position="1685"/>
        <end position="1694"/>
    </location>
</feature>
<dbReference type="Gene3D" id="1.20.120.720">
    <property type="entry name" value="Myosin VI head, motor domain, U50 subdomain"/>
    <property type="match status" value="1"/>
</dbReference>
<evidence type="ECO:0000313" key="17">
    <source>
        <dbReference type="EMBL" id="KAL2918511.1"/>
    </source>
</evidence>
<dbReference type="InterPro" id="IPR004835">
    <property type="entry name" value="Chitin_synth"/>
</dbReference>
<keyword evidence="5" id="KW-0808">Transferase</keyword>
<keyword evidence="8 12" id="KW-0518">Myosin</keyword>
<feature type="domain" description="DEK-C" evidence="16">
    <location>
        <begin position="1774"/>
        <end position="1829"/>
    </location>
</feature>